<feature type="transmembrane region" description="Helical" evidence="2">
    <location>
        <begin position="1021"/>
        <end position="1040"/>
    </location>
</feature>
<feature type="region of interest" description="Disordered" evidence="1">
    <location>
        <begin position="347"/>
        <end position="366"/>
    </location>
</feature>
<proteinExistence type="predicted"/>
<dbReference type="SMART" id="SM00382">
    <property type="entry name" value="AAA"/>
    <property type="match status" value="1"/>
</dbReference>
<dbReference type="InterPro" id="IPR007111">
    <property type="entry name" value="NACHT_NTPase"/>
</dbReference>
<evidence type="ECO:0000256" key="1">
    <source>
        <dbReference type="SAM" id="MobiDB-lite"/>
    </source>
</evidence>
<dbReference type="EMBL" id="CM001440">
    <property type="protein sequence ID" value="EHR62886.1"/>
    <property type="molecule type" value="Genomic_DNA"/>
</dbReference>
<protein>
    <submittedName>
        <fullName evidence="4">Putative NTPase (NACHT family)</fullName>
    </submittedName>
</protein>
<dbReference type="PROSITE" id="PS50837">
    <property type="entry name" value="NACHT"/>
    <property type="match status" value="1"/>
</dbReference>
<accession>H5XJ76</accession>
<keyword evidence="2" id="KW-1133">Transmembrane helix</keyword>
<feature type="transmembrane region" description="Helical" evidence="2">
    <location>
        <begin position="28"/>
        <end position="48"/>
    </location>
</feature>
<name>H5XJ76_9PSEU</name>
<gene>
    <name evidence="4" type="ORF">SaccyDRAFT_4065</name>
</gene>
<feature type="transmembrane region" description="Helical" evidence="2">
    <location>
        <begin position="55"/>
        <end position="76"/>
    </location>
</feature>
<dbReference type="RefSeq" id="WP_005458891.1">
    <property type="nucleotide sequence ID" value="NZ_CM001440.1"/>
</dbReference>
<dbReference type="HOGENOM" id="CLU_284118_0_0_11"/>
<keyword evidence="5" id="KW-1185">Reference proteome</keyword>
<keyword evidence="2" id="KW-0472">Membrane</keyword>
<dbReference type="Proteomes" id="UP000002791">
    <property type="component" value="Chromosome"/>
</dbReference>
<feature type="domain" description="NACHT" evidence="3">
    <location>
        <begin position="151"/>
        <end position="268"/>
    </location>
</feature>
<dbReference type="SUPFAM" id="SSF52540">
    <property type="entry name" value="P-loop containing nucleoside triphosphate hydrolases"/>
    <property type="match status" value="1"/>
</dbReference>
<dbReference type="Gene3D" id="3.40.50.300">
    <property type="entry name" value="P-loop containing nucleotide triphosphate hydrolases"/>
    <property type="match status" value="1"/>
</dbReference>
<evidence type="ECO:0000256" key="2">
    <source>
        <dbReference type="SAM" id="Phobius"/>
    </source>
</evidence>
<dbReference type="AlphaFoldDB" id="H5XJ76"/>
<feature type="transmembrane region" description="Helical" evidence="2">
    <location>
        <begin position="950"/>
        <end position="971"/>
    </location>
</feature>
<evidence type="ECO:0000313" key="5">
    <source>
        <dbReference type="Proteomes" id="UP000002791"/>
    </source>
</evidence>
<sequence length="1094" mass="120483">MGATSGTEGSSKPSQPPRPPKPAGGREWTWALVNSLLVIATGVVVNIATESMTNALAWLALLILAPASAVATVLLARAGEDRASPGHHLRHFAPWRSRKRRYRTAVRERYGHVVQPWSVDIDLGELFVPPTVTGRDGTPRDAVDVVGDDGPNVLLLGAPGAGKTLLLRYVLLHHVSRRPMNRVPVLLELRDVAPDQPLETNALAELRQFGVSGDRLLLDALRKGRALLLLDGLDEVVPDRRAELVARVREFAKRHPGNKVVLSCRSAAFSGELDPGFSRVCTLRDISGSQLRSLLDNHTKALGEEATERVRALLLRHPRLAEVLRTPVLAGMVANLAAVPGAVEAPDDDHDLGLDDDSGPGGGLPRQLRRTDVYHALITRVLARRPQTVGPVERFAPLEKRGLLRALALASRGGAETSRMSTLRARDLAAEVLRLHHLDPGEAADLLTEVVQRTGLLHHSPDGQFISFPHVSLPEYLAAEALRDKPDDLLRHYRADPQTWAETVRFWCGLQDEDTASFVSEIARDDALLALDCVVESHTVDSELPRTLVDHIRWELRGYPALPWRKLAPVDPGDAVSEERAVRAVANALADHRPFSWELAHGLRFVLHKPPDPASRKLAVLRRALVRSRNPSALHELFDYDHLVYDDNGEEYVKAQPTHVVRLLAAEGDDVVPILRRLAVDGSGVLDQYYGEGQVESAGSFHLAGATEVLFHIGTPRAAGALADVLLNSVDFTARCHAAWYLADLLREPSIEVALRRTVRDVEPPESWRHPFVHNLFAMSRHAAVDADSLSFAAMVEQVTHHLDMSMTISTLDPAVELRPDSRIVVPVLLQHIVPKHDWESGRGRARLSELLGTDDPDTAGDRIARLVGGGRTALRLFRALPHDMRQQLLRMPCDQPLSDVLRFAGDSVGALRPFFGTASYWSVSILWLLWGGSLNIAGVLVADEPIPSAWNVVFWGTTVLAVATSLIVTSRDLREVTRWRQLGRAERLRAHGLNLVLATQVNPLITVLLYLGVARTYPTALRVLVTLATVFSTSTWYLVYLLQGWGWAAALTTGLAAAALLLYLTYRVAARHYAAEFLFRRLVRQPLRGRADH</sequence>
<keyword evidence="2" id="KW-0812">Transmembrane</keyword>
<dbReference type="Pfam" id="PF05729">
    <property type="entry name" value="NACHT"/>
    <property type="match status" value="1"/>
</dbReference>
<dbReference type="eggNOG" id="COG5635">
    <property type="taxonomic scope" value="Bacteria"/>
</dbReference>
<feature type="region of interest" description="Disordered" evidence="1">
    <location>
        <begin position="1"/>
        <end position="25"/>
    </location>
</feature>
<feature type="transmembrane region" description="Helical" evidence="2">
    <location>
        <begin position="921"/>
        <end position="943"/>
    </location>
</feature>
<dbReference type="InterPro" id="IPR003593">
    <property type="entry name" value="AAA+_ATPase"/>
</dbReference>
<evidence type="ECO:0000313" key="4">
    <source>
        <dbReference type="EMBL" id="EHR62886.1"/>
    </source>
</evidence>
<dbReference type="InterPro" id="IPR027417">
    <property type="entry name" value="P-loop_NTPase"/>
</dbReference>
<feature type="compositionally biased region" description="Acidic residues" evidence="1">
    <location>
        <begin position="347"/>
        <end position="358"/>
    </location>
</feature>
<reference evidence="4 5" key="1">
    <citation type="submission" date="2011-11" db="EMBL/GenBank/DDBJ databases">
        <title>The Noncontiguous Finished sequence of Saccharomonospora cyanea NA-134.</title>
        <authorList>
            <consortium name="US DOE Joint Genome Institute"/>
            <person name="Lucas S."/>
            <person name="Han J."/>
            <person name="Lapidus A."/>
            <person name="Cheng J.-F."/>
            <person name="Goodwin L."/>
            <person name="Pitluck S."/>
            <person name="Peters L."/>
            <person name="Ovchinnikova G."/>
            <person name="Lu M."/>
            <person name="Detter J.C."/>
            <person name="Han C."/>
            <person name="Tapia R."/>
            <person name="Land M."/>
            <person name="Hauser L."/>
            <person name="Kyrpides N."/>
            <person name="Ivanova N."/>
            <person name="Pagani I."/>
            <person name="Brambilla E.-M."/>
            <person name="Klenk H.-P."/>
            <person name="Woyke T."/>
        </authorList>
    </citation>
    <scope>NUCLEOTIDE SEQUENCE [LARGE SCALE GENOMIC DNA]</scope>
    <source>
        <strain evidence="4 5">NA-134</strain>
    </source>
</reference>
<organism evidence="4 5">
    <name type="scientific">Saccharomonospora cyanea NA-134</name>
    <dbReference type="NCBI Taxonomy" id="882082"/>
    <lineage>
        <taxon>Bacteria</taxon>
        <taxon>Bacillati</taxon>
        <taxon>Actinomycetota</taxon>
        <taxon>Actinomycetes</taxon>
        <taxon>Pseudonocardiales</taxon>
        <taxon>Pseudonocardiaceae</taxon>
        <taxon>Saccharomonospora</taxon>
    </lineage>
</organism>
<dbReference type="OrthoDB" id="135105at2"/>
<evidence type="ECO:0000259" key="3">
    <source>
        <dbReference type="PROSITE" id="PS50837"/>
    </source>
</evidence>
<feature type="transmembrane region" description="Helical" evidence="2">
    <location>
        <begin position="991"/>
        <end position="1014"/>
    </location>
</feature>
<dbReference type="STRING" id="882082.SaccyDRAFT_4065"/>
<feature type="transmembrane region" description="Helical" evidence="2">
    <location>
        <begin position="1046"/>
        <end position="1065"/>
    </location>
</feature>